<evidence type="ECO:0000313" key="4">
    <source>
        <dbReference type="RefSeq" id="XP_014677838.1"/>
    </source>
</evidence>
<feature type="compositionally biased region" description="Basic and acidic residues" evidence="1">
    <location>
        <begin position="370"/>
        <end position="415"/>
    </location>
</feature>
<feature type="domain" description="SEC7" evidence="2">
    <location>
        <begin position="460"/>
        <end position="665"/>
    </location>
</feature>
<evidence type="ECO:0000256" key="1">
    <source>
        <dbReference type="SAM" id="MobiDB-lite"/>
    </source>
</evidence>
<dbReference type="InterPro" id="IPR000904">
    <property type="entry name" value="Sec7_dom"/>
</dbReference>
<dbReference type="InterPro" id="IPR035999">
    <property type="entry name" value="Sec7_dom_sf"/>
</dbReference>
<feature type="region of interest" description="Disordered" evidence="1">
    <location>
        <begin position="184"/>
        <end position="207"/>
    </location>
</feature>
<dbReference type="InterPro" id="IPR023394">
    <property type="entry name" value="Sec7_C_sf"/>
</dbReference>
<dbReference type="InterPro" id="IPR032629">
    <property type="entry name" value="DCB_dom"/>
</dbReference>
<accession>A0ABM1F067</accession>
<dbReference type="Pfam" id="PF16213">
    <property type="entry name" value="DCB"/>
    <property type="match status" value="1"/>
</dbReference>
<feature type="compositionally biased region" description="Basic and acidic residues" evidence="1">
    <location>
        <begin position="451"/>
        <end position="468"/>
    </location>
</feature>
<dbReference type="GeneID" id="106817667"/>
<evidence type="ECO:0000313" key="3">
    <source>
        <dbReference type="Proteomes" id="UP000695022"/>
    </source>
</evidence>
<dbReference type="Gene3D" id="1.10.1000.11">
    <property type="entry name" value="Arf Nucleotide-binding Site Opener,domain 2"/>
    <property type="match status" value="1"/>
</dbReference>
<feature type="compositionally biased region" description="Low complexity" evidence="1">
    <location>
        <begin position="434"/>
        <end position="445"/>
    </location>
</feature>
<feature type="compositionally biased region" description="Low complexity" evidence="1">
    <location>
        <begin position="189"/>
        <end position="199"/>
    </location>
</feature>
<feature type="region of interest" description="Disordered" evidence="1">
    <location>
        <begin position="370"/>
        <end position="491"/>
    </location>
</feature>
<keyword evidence="3" id="KW-1185">Reference proteome</keyword>
<dbReference type="Proteomes" id="UP000695022">
    <property type="component" value="Unplaced"/>
</dbReference>
<gene>
    <name evidence="4" type="primary">LOC106817667</name>
</gene>
<dbReference type="RefSeq" id="XP_014677838.1">
    <property type="nucleotide sequence ID" value="XM_014822352.1"/>
</dbReference>
<protein>
    <submittedName>
        <fullName evidence="4">Brefeldin A-inhibited guanine nucleotide-exchange protein 3-like</fullName>
    </submittedName>
</protein>
<reference evidence="4" key="1">
    <citation type="submission" date="2025-08" db="UniProtKB">
        <authorList>
            <consortium name="RefSeq"/>
        </authorList>
    </citation>
    <scope>IDENTIFICATION</scope>
</reference>
<proteinExistence type="predicted"/>
<organism evidence="3 4">
    <name type="scientific">Priapulus caudatus</name>
    <name type="common">Priapulid worm</name>
    <dbReference type="NCBI Taxonomy" id="37621"/>
    <lineage>
        <taxon>Eukaryota</taxon>
        <taxon>Metazoa</taxon>
        <taxon>Ecdysozoa</taxon>
        <taxon>Scalidophora</taxon>
        <taxon>Priapulida</taxon>
        <taxon>Priapulimorpha</taxon>
        <taxon>Priapulimorphida</taxon>
        <taxon>Priapulidae</taxon>
        <taxon>Priapulus</taxon>
    </lineage>
</organism>
<name>A0ABM1F067_PRICU</name>
<sequence length="783" mass="85490">MERLMVQLSKEASGNKWSYIRKACEEALEYLRSAEVRTDVPRHQIRALCLTALQLSLESRSTKLTHLAITGFQKLLDDPIAEAQRTTTADELQADWLPMQVMRAVSPTHSLPEDVQTDVLKLLLNIVCSTAWGGVAVVVCRVVDVCIDSFANSSQAGMKTVAKATVYQTVASFCQREAESRAAARDAGEAAAEQDADAAGSGGGSGRGGGRGAGFEGAIEVLTFFCAKLGYARGSGNLNAYVPLLLEGVLAMLSNVPRDIQACDDFINLLLSSPESLVDLAGPVDNDIHSMNKTPYSDIALLKLITDSLMECSHCSDMAVCVASIQCVDSLLTSVEKLSEGVGLNESQVNWILHKYAKLEENKGQINEVDRISDTSRKDAEMLPDGSHKPVADDLNHHGDVPVGDDVGHGENPKEAEDDDREPCAREPDPDPEPAAADAEASPDAGDTDSTVEKQDHEANRDLKREPAPETSDAANPPTDGASVASLTSVVGMKKKERREYSDIKDNLDKHGAKEREWIENFSETRNQFSEMERSNARDFSCRLAELLPRLLRIRSSIEVDDALQQFASSYCEELAQKQKSINTRDANSLSHIAIVNADGVYLACYSALLFNLKLIHCGWYRDSSSNIPVSQRQFIDEVHGSGVLVYLSATWLVELYQQLLASNLLSQAGYEEDSPNNSALINLLTETGTLGCRTRSRSTGYVIVDVDNVGTPQQGDQLLSDYRRLEKAALHVEVPISVDIGRSETSRPHAVCLLEQCTRGAICAAEWEKLLRYHGESESTVR</sequence>
<evidence type="ECO:0000259" key="2">
    <source>
        <dbReference type="SMART" id="SM00222"/>
    </source>
</evidence>
<dbReference type="SUPFAM" id="SSF48425">
    <property type="entry name" value="Sec7 domain"/>
    <property type="match status" value="1"/>
</dbReference>
<dbReference type="SMART" id="SM00222">
    <property type="entry name" value="Sec7"/>
    <property type="match status" value="1"/>
</dbReference>